<accession>A0A1B7HZA7</accession>
<dbReference type="GO" id="GO:0009244">
    <property type="term" value="P:lipopolysaccharide core region biosynthetic process"/>
    <property type="evidence" value="ECO:0007669"/>
    <property type="project" value="TreeGrafter"/>
</dbReference>
<keyword evidence="2 3" id="KW-0808">Transferase</keyword>
<evidence type="ECO:0000256" key="2">
    <source>
        <dbReference type="ARBA" id="ARBA00022679"/>
    </source>
</evidence>
<dbReference type="CDD" id="cd03789">
    <property type="entry name" value="GT9_LPS_heptosyltransferase"/>
    <property type="match status" value="1"/>
</dbReference>
<dbReference type="GO" id="GO:0008713">
    <property type="term" value="F:ADP-heptose-lipopolysaccharide heptosyltransferase activity"/>
    <property type="evidence" value="ECO:0007669"/>
    <property type="project" value="TreeGrafter"/>
</dbReference>
<evidence type="ECO:0000256" key="1">
    <source>
        <dbReference type="ARBA" id="ARBA00022676"/>
    </source>
</evidence>
<dbReference type="AlphaFoldDB" id="A0A1B7HZA7"/>
<keyword evidence="1 3" id="KW-0328">Glycosyltransferase</keyword>
<dbReference type="Pfam" id="PF01075">
    <property type="entry name" value="Glyco_transf_9"/>
    <property type="match status" value="1"/>
</dbReference>
<sequence>MTTGVFMREFKRILVTKLRHHGDVLLSSPIFTTLRRYYPNAQIDVIVYAETADMLTLHPAIDNVLIIDRKWKDLGLWGHIKKEIALIRHIRNQRYSLILHLTESMRGFWFAQFGNIPTGVTFENDNRKKLFFWRKRFQKQVKRMLHRHTVESHLDTLRVLGLQPTMEERKLVLVAGESAQFSVTEKLTAAGWNNQPYVVVHPTSRWMFKCWNVDDVAATMAHLYAQGKTVVLSAAPSKAEMSMVNELCANIQSPFINLAGCLSLKELSALIENAEMLFGVDSVPMHIAAAMQTPVVAIFGPTGDKEWGPWMVKSKVVSSTKHPCRPCGQAGCANSHVCDCLVQLPRSQVIEAINSIQVD</sequence>
<dbReference type="SUPFAM" id="SSF53756">
    <property type="entry name" value="UDP-Glycosyltransferase/glycogen phosphorylase"/>
    <property type="match status" value="1"/>
</dbReference>
<dbReference type="PANTHER" id="PTHR30160">
    <property type="entry name" value="TETRAACYLDISACCHARIDE 4'-KINASE-RELATED"/>
    <property type="match status" value="1"/>
</dbReference>
<dbReference type="PATRIC" id="fig|1354253.4.peg.2315"/>
<name>A0A1B7HZA7_9ENTR</name>
<dbReference type="InterPro" id="IPR051199">
    <property type="entry name" value="LPS_LOS_Heptosyltrfase"/>
</dbReference>
<dbReference type="EC" id="2.4.1.-" evidence="3"/>
<dbReference type="NCBIfam" id="TIGR02201">
    <property type="entry name" value="heptsyl_trn_III"/>
    <property type="match status" value="1"/>
</dbReference>
<dbReference type="PANTHER" id="PTHR30160:SF1">
    <property type="entry name" value="LIPOPOLYSACCHARIDE 1,2-N-ACETYLGLUCOSAMINETRANSFERASE-RELATED"/>
    <property type="match status" value="1"/>
</dbReference>
<dbReference type="GO" id="GO:0005829">
    <property type="term" value="C:cytosol"/>
    <property type="evidence" value="ECO:0007669"/>
    <property type="project" value="TreeGrafter"/>
</dbReference>
<evidence type="ECO:0000313" key="3">
    <source>
        <dbReference type="EMBL" id="OAT21017.1"/>
    </source>
</evidence>
<reference evidence="3 4" key="1">
    <citation type="submission" date="2016-04" db="EMBL/GenBank/DDBJ databases">
        <title>ATOL: Assembling a taxonomically balanced genome-scale reconstruction of the evolutionary history of the Enterobacteriaceae.</title>
        <authorList>
            <person name="Plunkett G.III."/>
            <person name="Neeno-Eckwall E.C."/>
            <person name="Glasner J.D."/>
            <person name="Perna N.T."/>
        </authorList>
    </citation>
    <scope>NUCLEOTIDE SEQUENCE [LARGE SCALE GENOMIC DNA]</scope>
    <source>
        <strain evidence="3 4">ATCC 51604</strain>
    </source>
</reference>
<dbReference type="Proteomes" id="UP000078504">
    <property type="component" value="Unassembled WGS sequence"/>
</dbReference>
<dbReference type="InterPro" id="IPR011916">
    <property type="entry name" value="LipoPS_heptosylTferase-III"/>
</dbReference>
<proteinExistence type="predicted"/>
<evidence type="ECO:0000313" key="4">
    <source>
        <dbReference type="Proteomes" id="UP000078504"/>
    </source>
</evidence>
<comment type="caution">
    <text evidence="3">The sequence shown here is derived from an EMBL/GenBank/DDBJ whole genome shotgun (WGS) entry which is preliminary data.</text>
</comment>
<dbReference type="EC" id="2.4.-.-" evidence="3"/>
<protein>
    <submittedName>
        <fullName evidence="3">Lipopolysaccharide heptosyltransferase III</fullName>
        <ecNumber evidence="3">2.4.-.-</ecNumber>
        <ecNumber evidence="3">2.4.1.-</ecNumber>
    </submittedName>
</protein>
<dbReference type="EMBL" id="LXEP01000021">
    <property type="protein sequence ID" value="OAT21017.1"/>
    <property type="molecule type" value="Genomic_DNA"/>
</dbReference>
<dbReference type="Gene3D" id="3.40.50.2000">
    <property type="entry name" value="Glycogen Phosphorylase B"/>
    <property type="match status" value="2"/>
</dbReference>
<dbReference type="InterPro" id="IPR002201">
    <property type="entry name" value="Glyco_trans_9"/>
</dbReference>
<gene>
    <name evidence="3" type="ORF">M977_02267</name>
</gene>
<organism evidence="3 4">
    <name type="scientific">Buttiauxella gaviniae ATCC 51604</name>
    <dbReference type="NCBI Taxonomy" id="1354253"/>
    <lineage>
        <taxon>Bacteria</taxon>
        <taxon>Pseudomonadati</taxon>
        <taxon>Pseudomonadota</taxon>
        <taxon>Gammaproteobacteria</taxon>
        <taxon>Enterobacterales</taxon>
        <taxon>Enterobacteriaceae</taxon>
        <taxon>Buttiauxella</taxon>
    </lineage>
</organism>